<evidence type="ECO:0000259" key="25">
    <source>
        <dbReference type="Pfam" id="PF24055"/>
    </source>
</evidence>
<keyword evidence="4 20" id="KW-0004">4Fe-4S</keyword>
<evidence type="ECO:0000256" key="3">
    <source>
        <dbReference type="ARBA" id="ARBA00005755"/>
    </source>
</evidence>
<dbReference type="Pfam" id="PF00136">
    <property type="entry name" value="DNA_pol_B"/>
    <property type="match status" value="1"/>
</dbReference>
<protein>
    <recommendedName>
        <fullName evidence="20">DNA polymerase</fullName>
        <ecNumber evidence="20">2.7.7.7</ecNumber>
    </recommendedName>
</protein>
<gene>
    <name evidence="27" type="ORF">WALSEDRAFT_58541</name>
</gene>
<dbReference type="GO" id="GO:0003677">
    <property type="term" value="F:DNA binding"/>
    <property type="evidence" value="ECO:0007669"/>
    <property type="project" value="UniProtKB-KW"/>
</dbReference>
<dbReference type="GO" id="GO:0051539">
    <property type="term" value="F:4 iron, 4 sulfur cluster binding"/>
    <property type="evidence" value="ECO:0007669"/>
    <property type="project" value="UniProtKB-KW"/>
</dbReference>
<evidence type="ECO:0000259" key="26">
    <source>
        <dbReference type="Pfam" id="PF24065"/>
    </source>
</evidence>
<dbReference type="Gene3D" id="3.30.420.10">
    <property type="entry name" value="Ribonuclease H-like superfamily/Ribonuclease H"/>
    <property type="match status" value="1"/>
</dbReference>
<dbReference type="InterPro" id="IPR023211">
    <property type="entry name" value="DNA_pol_palm_dom_sf"/>
</dbReference>
<dbReference type="GO" id="GO:0000724">
    <property type="term" value="P:double-strand break repair via homologous recombination"/>
    <property type="evidence" value="ECO:0007669"/>
    <property type="project" value="TreeGrafter"/>
</dbReference>
<dbReference type="InterPro" id="IPR017964">
    <property type="entry name" value="DNA-dir_DNA_pol_B_CS"/>
</dbReference>
<dbReference type="PANTHER" id="PTHR45812:SF1">
    <property type="entry name" value="DNA POLYMERASE ZETA CATALYTIC SUBUNIT"/>
    <property type="match status" value="1"/>
</dbReference>
<keyword evidence="15 20" id="KW-0238">DNA-binding</keyword>
<evidence type="ECO:0000256" key="4">
    <source>
        <dbReference type="ARBA" id="ARBA00022485"/>
    </source>
</evidence>
<evidence type="ECO:0000256" key="9">
    <source>
        <dbReference type="ARBA" id="ARBA00022763"/>
    </source>
</evidence>
<dbReference type="InterPro" id="IPR006172">
    <property type="entry name" value="DNA-dir_DNA_pol_B"/>
</dbReference>
<dbReference type="PANTHER" id="PTHR45812">
    <property type="entry name" value="DNA POLYMERASE ZETA CATALYTIC SUBUNIT"/>
    <property type="match status" value="1"/>
</dbReference>
<feature type="domain" description="DNA-directed DNA polymerase family B multifunctional" evidence="22">
    <location>
        <begin position="919"/>
        <end position="1364"/>
    </location>
</feature>
<dbReference type="GO" id="GO:0006260">
    <property type="term" value="P:DNA replication"/>
    <property type="evidence" value="ECO:0007669"/>
    <property type="project" value="UniProtKB-KW"/>
</dbReference>
<dbReference type="InterPro" id="IPR036397">
    <property type="entry name" value="RNaseH_sf"/>
</dbReference>
<evidence type="ECO:0000256" key="20">
    <source>
        <dbReference type="RuleBase" id="RU000442"/>
    </source>
</evidence>
<feature type="region of interest" description="Disordered" evidence="21">
    <location>
        <begin position="447"/>
        <end position="484"/>
    </location>
</feature>
<evidence type="ECO:0000256" key="1">
    <source>
        <dbReference type="ARBA" id="ARBA00001966"/>
    </source>
</evidence>
<dbReference type="PROSITE" id="PS00116">
    <property type="entry name" value="DNA_POLYMERASE_B"/>
    <property type="match status" value="1"/>
</dbReference>
<dbReference type="GeneID" id="18473029"/>
<dbReference type="InterPro" id="IPR025687">
    <property type="entry name" value="Znf-C4pol"/>
</dbReference>
<evidence type="ECO:0000256" key="10">
    <source>
        <dbReference type="ARBA" id="ARBA00022771"/>
    </source>
</evidence>
<dbReference type="GO" id="GO:0003887">
    <property type="term" value="F:DNA-directed DNA polymerase activity"/>
    <property type="evidence" value="ECO:0007669"/>
    <property type="project" value="UniProtKB-KW"/>
</dbReference>
<dbReference type="InterPro" id="IPR042087">
    <property type="entry name" value="DNA_pol_B_thumb"/>
</dbReference>
<evidence type="ECO:0000256" key="18">
    <source>
        <dbReference type="ARBA" id="ARBA00049244"/>
    </source>
</evidence>
<dbReference type="GO" id="GO:0008270">
    <property type="term" value="F:zinc ion binding"/>
    <property type="evidence" value="ECO:0007669"/>
    <property type="project" value="UniProtKB-KW"/>
</dbReference>
<dbReference type="InterPro" id="IPR006134">
    <property type="entry name" value="DNA-dir_DNA_pol_B_multi_dom"/>
</dbReference>
<evidence type="ECO:0000256" key="13">
    <source>
        <dbReference type="ARBA" id="ARBA00023004"/>
    </source>
</evidence>
<keyword evidence="14 20" id="KW-0411">Iron-sulfur</keyword>
<evidence type="ECO:0000256" key="2">
    <source>
        <dbReference type="ARBA" id="ARBA00004123"/>
    </source>
</evidence>
<keyword evidence="28" id="KW-1185">Reference proteome</keyword>
<dbReference type="Gene3D" id="3.30.342.10">
    <property type="entry name" value="DNA Polymerase, chain B, domain 1"/>
    <property type="match status" value="1"/>
</dbReference>
<dbReference type="CDD" id="cd05778">
    <property type="entry name" value="DNA_polB_zeta_exo"/>
    <property type="match status" value="1"/>
</dbReference>
<dbReference type="GO" id="GO:0016035">
    <property type="term" value="C:zeta DNA polymerase complex"/>
    <property type="evidence" value="ECO:0007669"/>
    <property type="project" value="InterPro"/>
</dbReference>
<dbReference type="KEGG" id="wse:WALSEDRAFT_58541"/>
<dbReference type="InterPro" id="IPR056435">
    <property type="entry name" value="DPOD/Z_N"/>
</dbReference>
<evidence type="ECO:0000256" key="14">
    <source>
        <dbReference type="ARBA" id="ARBA00023014"/>
    </source>
</evidence>
<dbReference type="InterPro" id="IPR043502">
    <property type="entry name" value="DNA/RNA_pol_sf"/>
</dbReference>
<evidence type="ECO:0000256" key="17">
    <source>
        <dbReference type="ARBA" id="ARBA00023242"/>
    </source>
</evidence>
<dbReference type="Gene3D" id="1.10.287.690">
    <property type="entry name" value="Helix hairpin bin"/>
    <property type="match status" value="1"/>
</dbReference>
<evidence type="ECO:0000256" key="8">
    <source>
        <dbReference type="ARBA" id="ARBA00022723"/>
    </source>
</evidence>
<keyword evidence="12 20" id="KW-0239">DNA-directed DNA polymerase</keyword>
<dbReference type="FunFam" id="1.10.132.60:FF:000007">
    <property type="entry name" value="DNA polymerase"/>
    <property type="match status" value="1"/>
</dbReference>
<dbReference type="eggNOG" id="KOG0968">
    <property type="taxonomic scope" value="Eukaryota"/>
</dbReference>
<dbReference type="Pfam" id="PF24065">
    <property type="entry name" value="REV3_N"/>
    <property type="match status" value="1"/>
</dbReference>
<comment type="subunit">
    <text evidence="19">Forms DNA polymerase zeta with REV7.</text>
</comment>
<keyword evidence="5 20" id="KW-0808">Transferase</keyword>
<evidence type="ECO:0000256" key="15">
    <source>
        <dbReference type="ARBA" id="ARBA00023125"/>
    </source>
</evidence>
<dbReference type="InterPro" id="IPR056447">
    <property type="entry name" value="REV3_N"/>
</dbReference>
<sequence length="1504" mass="171541">MKIRITNLDYNLFKPINYFDDNLSSFSDLPLANSPILRVFGRLDTGQMACAHVHGVYPYFYIEYKHSVTPEKVRDYIHQLGLSINQSLSLSLRRNMNDKQSTTQFLRAIVICKGTPFYGYNVGTRPFLKIIMNDPKHIPRLVQLMESGQLMNTTFQAYESHAPYLLQFFTDYNLYGCDWMQVSQAKFRLPLPDPPITDWDNESAQDSTVNSFSINEGDTHTVPRDTNCLVEFDIRASWIENRYQIAPRYIHNTSIEELVPDDKLLPSLRELWVNEEKRREAAGLESSIKIQGSVKGGRNDSKTYPRWDALEEILDSFHERIIDQDKDDDFLSHFTEEHKLMTIFESTEALYRPSERRKVPQNEDSSLYLDISSSQPNKDIEPIVSQQLASQKTEFMEMDIDDMAYDSFAQNNVFNGVPRRDLAIRESTVLSENRESIRQLSLMDSMFKSSTDPPLKREPTLEVIPDSQESEEPERKRSRSDSSELLASQEYDAILASLSQREIMPGVTIGMVQEKIEKASPQKDVVLSGQLTTIPHRSQPHESDCGVLYEYKIPPPTTDEAMRSFRDNTLPSKVYRDPYYSEPTDVPERPREYAGRVFVLKGDEIPSWDAKYDTVSTQGIRHFEYAPLPPSKRDVISAYGREAASTQRAIHTQIEGPPSRQKFGLDASTASGEKNHIPREHDIQTQITMMIVEVFAKNIGNKVPNPEHNPVEAIFWVFQSSDDEVESGMVVVEGETKYKLNETNMEIAINEADLIFTLIDKVQEFDPDILAGWDTELGSWGYLVDRARIEIGLELSEETSRVKSRTMRNITGGQKWAEMKTTTFTSPGRHVFNVWRLARSELSLPQTTFEHVSHSVLKKRLPKYTSETLTRWWTSGNVSSYARVLELFSLRVKMIGDILNSMETITKTAEFARTIGVDFYSVITRGSQFKVEALMFRIAKPENYVLISPSRNQVSGQQAAEALPLVMEPQSAFYKDPIIVLDFQSLYPSIMLAYNYCYSTCLGRVKPYEGHYKLGITEHTTSSKVLDSLKDDINFAPNGMMYVKPHVRKSLLSKMLAELLDTRIMIKQSMQENREDKYLRKLQHARQLSLKLMANVTYGYTSASFSGRMPCVELADSIVQTGRETLERAIRFIDNNKEWGADVVYGDTDSLFVRLKGKTQQEAFETGADIAEAVTKSNPHPVKLKLEKMYLPSVLLAKKRYTGNMFERVTDEVGIFEAKGIETVRRDGIPAQSKMVETALKVLYKTSDLSQVKSYCVKQFNKVIQGRVSIKDFTFAKEVRLGSYAPHAVPIPGVMVATKSLTDDPRATAHYGERVPYVITEGNSDRQVDRAVKPEEMLSNSNLHLDAKYYIEKVLIPPLERIFNLMGADVHSWYATMSRKFKPEARKPFAITRKGGVIGNYVRSGTCETCGEISKEPVCTDCLGDSNVSDTMYKLLSKKYRTTLKMRDIQTICSSCAHVHPSQDVPCVNLDCEVLYKRSQNQCDIDELEGLDELLSNFDHKLVW</sequence>
<evidence type="ECO:0000313" key="27">
    <source>
        <dbReference type="EMBL" id="EIM19831.1"/>
    </source>
</evidence>
<dbReference type="GO" id="GO:0005634">
    <property type="term" value="C:nucleus"/>
    <property type="evidence" value="ECO:0007669"/>
    <property type="project" value="UniProtKB-SubCell"/>
</dbReference>
<evidence type="ECO:0000256" key="6">
    <source>
        <dbReference type="ARBA" id="ARBA00022695"/>
    </source>
</evidence>
<dbReference type="FunFam" id="1.10.287.690:FF:000002">
    <property type="entry name" value="DNA polymerase zeta"/>
    <property type="match status" value="1"/>
</dbReference>
<name>I4Y789_WALMC</name>
<keyword evidence="8 20" id="KW-0479">Metal-binding</keyword>
<evidence type="ECO:0000259" key="24">
    <source>
        <dbReference type="Pfam" id="PF14260"/>
    </source>
</evidence>
<evidence type="ECO:0000256" key="21">
    <source>
        <dbReference type="SAM" id="MobiDB-lite"/>
    </source>
</evidence>
<evidence type="ECO:0000256" key="7">
    <source>
        <dbReference type="ARBA" id="ARBA00022705"/>
    </source>
</evidence>
<feature type="region of interest" description="Disordered" evidence="21">
    <location>
        <begin position="655"/>
        <end position="677"/>
    </location>
</feature>
<dbReference type="PRINTS" id="PR00106">
    <property type="entry name" value="DNAPOLB"/>
</dbReference>
<dbReference type="Pfam" id="PF03104">
    <property type="entry name" value="DNA_pol_B_exo1"/>
    <property type="match status" value="1"/>
</dbReference>
<comment type="similarity">
    <text evidence="3 20">Belongs to the DNA polymerase type-B family.</text>
</comment>
<dbReference type="CDD" id="cd05534">
    <property type="entry name" value="POLBc_zeta"/>
    <property type="match status" value="1"/>
</dbReference>
<feature type="domain" description="C4-type zinc-finger of DNA polymerase delta" evidence="24">
    <location>
        <begin position="1407"/>
        <end position="1478"/>
    </location>
</feature>
<proteinExistence type="inferred from homology"/>
<keyword evidence="16" id="KW-0234">DNA repair</keyword>
<evidence type="ECO:0000256" key="11">
    <source>
        <dbReference type="ARBA" id="ARBA00022833"/>
    </source>
</evidence>
<dbReference type="Pfam" id="PF14260">
    <property type="entry name" value="zf-C4pol"/>
    <property type="match status" value="1"/>
</dbReference>
<dbReference type="InterPro" id="IPR006133">
    <property type="entry name" value="DNA-dir_DNA_pol_B_exonuc"/>
</dbReference>
<evidence type="ECO:0000256" key="5">
    <source>
        <dbReference type="ARBA" id="ARBA00022679"/>
    </source>
</evidence>
<feature type="compositionally biased region" description="Basic and acidic residues" evidence="21">
    <location>
        <begin position="473"/>
        <end position="482"/>
    </location>
</feature>
<dbReference type="GO" id="GO:0000166">
    <property type="term" value="F:nucleotide binding"/>
    <property type="evidence" value="ECO:0007669"/>
    <property type="project" value="InterPro"/>
</dbReference>
<dbReference type="EC" id="2.7.7.7" evidence="20"/>
<keyword evidence="17 20" id="KW-0539">Nucleus</keyword>
<keyword evidence="6 20" id="KW-0548">Nucleotidyltransferase</keyword>
<comment type="catalytic activity">
    <reaction evidence="18 20">
        <text>DNA(n) + a 2'-deoxyribonucleoside 5'-triphosphate = DNA(n+1) + diphosphate</text>
        <dbReference type="Rhea" id="RHEA:22508"/>
        <dbReference type="Rhea" id="RHEA-COMP:17339"/>
        <dbReference type="Rhea" id="RHEA-COMP:17340"/>
        <dbReference type="ChEBI" id="CHEBI:33019"/>
        <dbReference type="ChEBI" id="CHEBI:61560"/>
        <dbReference type="ChEBI" id="CHEBI:173112"/>
        <dbReference type="EC" id="2.7.7.7"/>
    </reaction>
</comment>
<dbReference type="InterPro" id="IPR012337">
    <property type="entry name" value="RNaseH-like_sf"/>
</dbReference>
<feature type="domain" description="DNA polymerase delta/zeta catalytic subunit N-terminal" evidence="25">
    <location>
        <begin position="55"/>
        <end position="138"/>
    </location>
</feature>
<dbReference type="Proteomes" id="UP000005242">
    <property type="component" value="Unassembled WGS sequence"/>
</dbReference>
<dbReference type="OMA" id="GRNKMGF"/>
<organism evidence="27 28">
    <name type="scientific">Wallemia mellicola (strain ATCC MYA-4683 / CBS 633.66)</name>
    <name type="common">Wallemia sebi (CBS 633.66)</name>
    <dbReference type="NCBI Taxonomy" id="671144"/>
    <lineage>
        <taxon>Eukaryota</taxon>
        <taxon>Fungi</taxon>
        <taxon>Dikarya</taxon>
        <taxon>Basidiomycota</taxon>
        <taxon>Wallemiomycotina</taxon>
        <taxon>Wallemiomycetes</taxon>
        <taxon>Wallemiales</taxon>
        <taxon>Wallemiaceae</taxon>
        <taxon>Wallemia</taxon>
    </lineage>
</organism>
<dbReference type="RefSeq" id="XP_006960165.1">
    <property type="nucleotide sequence ID" value="XM_006960103.1"/>
</dbReference>
<reference evidence="27 28" key="1">
    <citation type="journal article" date="2012" name="Fungal Genet. Biol.">
        <title>The genome of the xerotolerant mold Wallemia sebi reveals adaptations to osmotic stress and suggests cryptic sexual reproduction.</title>
        <authorList>
            <person name="Padamsee M."/>
            <person name="Kumar T.K.A."/>
            <person name="Riley R."/>
            <person name="Binder M."/>
            <person name="Boyd A."/>
            <person name="Calvo A.M."/>
            <person name="Furukawa K."/>
            <person name="Hesse C."/>
            <person name="Hohmann S."/>
            <person name="James T.Y."/>
            <person name="LaButti K."/>
            <person name="Lapidus A."/>
            <person name="Lindquist E."/>
            <person name="Lucas S."/>
            <person name="Miller K."/>
            <person name="Shantappa S."/>
            <person name="Grigoriev I.V."/>
            <person name="Hibbett D.S."/>
            <person name="McLaughlin D.J."/>
            <person name="Spatafora J.W."/>
            <person name="Aime M.C."/>
        </authorList>
    </citation>
    <scope>NUCLEOTIDE SEQUENCE [LARGE SCALE GENOMIC DNA]</scope>
    <source>
        <strain evidence="28">ATCC MYA-4683 / CBS 633.66</strain>
    </source>
</reference>
<keyword evidence="7 20" id="KW-0235">DNA replication</keyword>
<dbReference type="SUPFAM" id="SSF53098">
    <property type="entry name" value="Ribonuclease H-like"/>
    <property type="match status" value="1"/>
</dbReference>
<dbReference type="Gene3D" id="1.10.132.60">
    <property type="entry name" value="DNA polymerase family B, C-terminal domain"/>
    <property type="match status" value="1"/>
</dbReference>
<dbReference type="GO" id="GO:0042276">
    <property type="term" value="P:error-prone translesion synthesis"/>
    <property type="evidence" value="ECO:0007669"/>
    <property type="project" value="TreeGrafter"/>
</dbReference>
<evidence type="ECO:0000256" key="19">
    <source>
        <dbReference type="ARBA" id="ARBA00066055"/>
    </source>
</evidence>
<evidence type="ECO:0000256" key="16">
    <source>
        <dbReference type="ARBA" id="ARBA00023204"/>
    </source>
</evidence>
<comment type="subcellular location">
    <subcellularLocation>
        <location evidence="2 20">Nucleus</location>
    </subcellularLocation>
</comment>
<dbReference type="OrthoDB" id="2414538at2759"/>
<dbReference type="Pfam" id="PF24055">
    <property type="entry name" value="POL3_N"/>
    <property type="match status" value="1"/>
</dbReference>
<dbReference type="SUPFAM" id="SSF56672">
    <property type="entry name" value="DNA/RNA polymerases"/>
    <property type="match status" value="1"/>
</dbReference>
<comment type="cofactor">
    <cofactor evidence="1 20">
        <name>[4Fe-4S] cluster</name>
        <dbReference type="ChEBI" id="CHEBI:49883"/>
    </cofactor>
</comment>
<dbReference type="HOGENOM" id="CLU_000203_3_1_1"/>
<keyword evidence="9" id="KW-0227">DNA damage</keyword>
<feature type="domain" description="DNA-directed DNA polymerase family B exonuclease" evidence="23">
    <location>
        <begin position="700"/>
        <end position="846"/>
    </location>
</feature>
<dbReference type="InParanoid" id="I4Y789"/>
<evidence type="ECO:0000259" key="22">
    <source>
        <dbReference type="Pfam" id="PF00136"/>
    </source>
</evidence>
<dbReference type="SMART" id="SM00486">
    <property type="entry name" value="POLBc"/>
    <property type="match status" value="1"/>
</dbReference>
<dbReference type="FunCoup" id="I4Y789">
    <property type="interactions" value="317"/>
</dbReference>
<keyword evidence="11 20" id="KW-0862">Zinc</keyword>
<keyword evidence="10 20" id="KW-0863">Zinc-finger</keyword>
<dbReference type="InterPro" id="IPR030559">
    <property type="entry name" value="PolZ_Rev3"/>
</dbReference>
<evidence type="ECO:0000313" key="28">
    <source>
        <dbReference type="Proteomes" id="UP000005242"/>
    </source>
</evidence>
<evidence type="ECO:0000259" key="23">
    <source>
        <dbReference type="Pfam" id="PF03104"/>
    </source>
</evidence>
<keyword evidence="13 20" id="KW-0408">Iron</keyword>
<accession>I4Y789</accession>
<feature type="domain" description="DNA polymerase zeta catalytic subunit N-terminal" evidence="26">
    <location>
        <begin position="2"/>
        <end position="54"/>
    </location>
</feature>
<dbReference type="EMBL" id="JH668245">
    <property type="protein sequence ID" value="EIM19831.1"/>
    <property type="molecule type" value="Genomic_DNA"/>
</dbReference>
<evidence type="ECO:0000256" key="12">
    <source>
        <dbReference type="ARBA" id="ARBA00022932"/>
    </source>
</evidence>
<dbReference type="Gene3D" id="3.90.1600.10">
    <property type="entry name" value="Palm domain of DNA polymerase"/>
    <property type="match status" value="1"/>
</dbReference>
<dbReference type="STRING" id="671144.I4Y789"/>